<evidence type="ECO:0000259" key="7">
    <source>
        <dbReference type="Pfam" id="PF09335"/>
    </source>
</evidence>
<evidence type="ECO:0000256" key="6">
    <source>
        <dbReference type="SAM" id="Phobius"/>
    </source>
</evidence>
<keyword evidence="2" id="KW-1003">Cell membrane</keyword>
<dbReference type="GO" id="GO:0005886">
    <property type="term" value="C:plasma membrane"/>
    <property type="evidence" value="ECO:0007669"/>
    <property type="project" value="UniProtKB-SubCell"/>
</dbReference>
<sequence length="245" mass="25718">MTTADPATTPSPDSRPLRRLVLISLAMVAVPIFPLLLLGLAFEDRVESWMTGASLSPEARFGVIVGLLAGDILLPIPSSAVTTWGGGVLGLAGATAASTLGMTLGAVLGFGLSRLLGDRFVSRRSDAGDRERTALLVGRYGPVALVVTRPLPILAEACVLVVGTTGLTWRRFLPPVLVSNILVSATYAAAGAYFRNHNAFAPAIILSGMIPLLAALVARKWLPRQVAQLRDQKESPETPPLIPPA</sequence>
<dbReference type="Pfam" id="PF09335">
    <property type="entry name" value="VTT_dom"/>
    <property type="match status" value="1"/>
</dbReference>
<feature type="transmembrane region" description="Helical" evidence="6">
    <location>
        <begin position="91"/>
        <end position="116"/>
    </location>
</feature>
<feature type="transmembrane region" description="Helical" evidence="6">
    <location>
        <begin position="172"/>
        <end position="194"/>
    </location>
</feature>
<feature type="domain" description="VTT" evidence="7">
    <location>
        <begin position="76"/>
        <end position="192"/>
    </location>
</feature>
<proteinExistence type="predicted"/>
<evidence type="ECO:0000256" key="5">
    <source>
        <dbReference type="ARBA" id="ARBA00023136"/>
    </source>
</evidence>
<keyword evidence="9" id="KW-1185">Reference proteome</keyword>
<dbReference type="InterPro" id="IPR032816">
    <property type="entry name" value="VTT_dom"/>
</dbReference>
<organism evidence="8 9">
    <name type="scientific">Humisphaera borealis</name>
    <dbReference type="NCBI Taxonomy" id="2807512"/>
    <lineage>
        <taxon>Bacteria</taxon>
        <taxon>Pseudomonadati</taxon>
        <taxon>Planctomycetota</taxon>
        <taxon>Phycisphaerae</taxon>
        <taxon>Tepidisphaerales</taxon>
        <taxon>Tepidisphaeraceae</taxon>
        <taxon>Humisphaera</taxon>
    </lineage>
</organism>
<keyword evidence="3 6" id="KW-0812">Transmembrane</keyword>
<protein>
    <submittedName>
        <fullName evidence="8">VTT domain-containing protein</fullName>
    </submittedName>
</protein>
<keyword evidence="5 6" id="KW-0472">Membrane</keyword>
<comment type="subcellular location">
    <subcellularLocation>
        <location evidence="1">Cell membrane</location>
        <topology evidence="1">Multi-pass membrane protein</topology>
    </subcellularLocation>
</comment>
<dbReference type="PANTHER" id="PTHR42709:SF6">
    <property type="entry name" value="UNDECAPRENYL PHOSPHATE TRANSPORTER A"/>
    <property type="match status" value="1"/>
</dbReference>
<dbReference type="RefSeq" id="WP_206293488.1">
    <property type="nucleotide sequence ID" value="NZ_CP063458.1"/>
</dbReference>
<dbReference type="InterPro" id="IPR051311">
    <property type="entry name" value="DedA_domain"/>
</dbReference>
<evidence type="ECO:0000313" key="8">
    <source>
        <dbReference type="EMBL" id="QOV90407.1"/>
    </source>
</evidence>
<evidence type="ECO:0000313" key="9">
    <source>
        <dbReference type="Proteomes" id="UP000593765"/>
    </source>
</evidence>
<accession>A0A7M2WY01</accession>
<feature type="transmembrane region" description="Helical" evidence="6">
    <location>
        <begin position="20"/>
        <end position="42"/>
    </location>
</feature>
<name>A0A7M2WY01_9BACT</name>
<reference evidence="8 9" key="1">
    <citation type="submission" date="2020-10" db="EMBL/GenBank/DDBJ databases">
        <title>Wide distribution of Phycisphaera-like planctomycetes from WD2101 soil group in peatlands and genome analysis of the first cultivated representative.</title>
        <authorList>
            <person name="Dedysh S.N."/>
            <person name="Beletsky A.V."/>
            <person name="Ivanova A."/>
            <person name="Kulichevskaya I.S."/>
            <person name="Suzina N.E."/>
            <person name="Philippov D.A."/>
            <person name="Rakitin A.L."/>
            <person name="Mardanov A.V."/>
            <person name="Ravin N.V."/>
        </authorList>
    </citation>
    <scope>NUCLEOTIDE SEQUENCE [LARGE SCALE GENOMIC DNA]</scope>
    <source>
        <strain evidence="8 9">M1803</strain>
    </source>
</reference>
<evidence type="ECO:0000256" key="1">
    <source>
        <dbReference type="ARBA" id="ARBA00004651"/>
    </source>
</evidence>
<feature type="transmembrane region" description="Helical" evidence="6">
    <location>
        <begin position="63"/>
        <end position="85"/>
    </location>
</feature>
<feature type="transmembrane region" description="Helical" evidence="6">
    <location>
        <begin position="200"/>
        <end position="218"/>
    </location>
</feature>
<dbReference type="Proteomes" id="UP000593765">
    <property type="component" value="Chromosome"/>
</dbReference>
<dbReference type="KEGG" id="hbs:IPV69_03295"/>
<gene>
    <name evidence="8" type="ORF">IPV69_03295</name>
</gene>
<evidence type="ECO:0000256" key="4">
    <source>
        <dbReference type="ARBA" id="ARBA00022989"/>
    </source>
</evidence>
<evidence type="ECO:0000256" key="2">
    <source>
        <dbReference type="ARBA" id="ARBA00022475"/>
    </source>
</evidence>
<keyword evidence="4 6" id="KW-1133">Transmembrane helix</keyword>
<dbReference type="EMBL" id="CP063458">
    <property type="protein sequence ID" value="QOV90407.1"/>
    <property type="molecule type" value="Genomic_DNA"/>
</dbReference>
<dbReference type="AlphaFoldDB" id="A0A7M2WY01"/>
<dbReference type="PANTHER" id="PTHR42709">
    <property type="entry name" value="ALKALINE PHOSPHATASE LIKE PROTEIN"/>
    <property type="match status" value="1"/>
</dbReference>
<evidence type="ECO:0000256" key="3">
    <source>
        <dbReference type="ARBA" id="ARBA00022692"/>
    </source>
</evidence>